<sequence length="117" mass="13302">MILPLTKLGTLLIRTLSKPIAARLKVEAARHPRFRTLIINFAQKNHKFSTNLQRRIYGHSTNAEVRPLDEEKAVHAATDLLGELFIFSVGGAAVIFEVQRSVRSEARKEEARRQELE</sequence>
<evidence type="ECO:0000313" key="4">
    <source>
        <dbReference type="Proteomes" id="UP000824469"/>
    </source>
</evidence>
<organism evidence="3 4">
    <name type="scientific">Taxus chinensis</name>
    <name type="common">Chinese yew</name>
    <name type="synonym">Taxus wallichiana var. chinensis</name>
    <dbReference type="NCBI Taxonomy" id="29808"/>
    <lineage>
        <taxon>Eukaryota</taxon>
        <taxon>Viridiplantae</taxon>
        <taxon>Streptophyta</taxon>
        <taxon>Embryophyta</taxon>
        <taxon>Tracheophyta</taxon>
        <taxon>Spermatophyta</taxon>
        <taxon>Pinopsida</taxon>
        <taxon>Pinidae</taxon>
        <taxon>Conifers II</taxon>
        <taxon>Cupressales</taxon>
        <taxon>Taxaceae</taxon>
        <taxon>Taxus</taxon>
    </lineage>
</organism>
<dbReference type="AlphaFoldDB" id="A0AA38FSM1"/>
<keyword evidence="4" id="KW-1185">Reference proteome</keyword>
<keyword evidence="2" id="KW-0175">Coiled coil</keyword>
<feature type="non-terminal residue" evidence="3">
    <location>
        <position position="117"/>
    </location>
</feature>
<name>A0AA38FSM1_TAXCH</name>
<comment type="caution">
    <text evidence="3">The sequence shown here is derived from an EMBL/GenBank/DDBJ whole genome shotgun (WGS) entry which is preliminary data.</text>
</comment>
<dbReference type="EMBL" id="JAHRHJ020000007">
    <property type="protein sequence ID" value="KAH9309526.1"/>
    <property type="molecule type" value="Genomic_DNA"/>
</dbReference>
<evidence type="ECO:0000313" key="3">
    <source>
        <dbReference type="EMBL" id="KAH9309526.1"/>
    </source>
</evidence>
<dbReference type="Pfam" id="PF07047">
    <property type="entry name" value="OPA3"/>
    <property type="match status" value="1"/>
</dbReference>
<dbReference type="Proteomes" id="UP000824469">
    <property type="component" value="Unassembled WGS sequence"/>
</dbReference>
<accession>A0AA38FSM1</accession>
<dbReference type="OMA" id="NYRFRTN"/>
<dbReference type="PANTHER" id="PTHR12499:SF0">
    <property type="entry name" value="OPTIC ATROPHY 3 PROTEIN"/>
    <property type="match status" value="1"/>
</dbReference>
<dbReference type="InterPro" id="IPR010754">
    <property type="entry name" value="OPA3-like"/>
</dbReference>
<dbReference type="GO" id="GO:0005739">
    <property type="term" value="C:mitochondrion"/>
    <property type="evidence" value="ECO:0007669"/>
    <property type="project" value="TreeGrafter"/>
</dbReference>
<dbReference type="GO" id="GO:0019216">
    <property type="term" value="P:regulation of lipid metabolic process"/>
    <property type="evidence" value="ECO:0007669"/>
    <property type="project" value="TreeGrafter"/>
</dbReference>
<dbReference type="PANTHER" id="PTHR12499">
    <property type="entry name" value="OPTIC ATROPHY 3 PROTEIN OPA3"/>
    <property type="match status" value="1"/>
</dbReference>
<evidence type="ECO:0008006" key="5">
    <source>
        <dbReference type="Google" id="ProtNLM"/>
    </source>
</evidence>
<evidence type="ECO:0000256" key="2">
    <source>
        <dbReference type="ARBA" id="ARBA00023054"/>
    </source>
</evidence>
<proteinExistence type="inferred from homology"/>
<evidence type="ECO:0000256" key="1">
    <source>
        <dbReference type="ARBA" id="ARBA00007584"/>
    </source>
</evidence>
<protein>
    <recommendedName>
        <fullName evidence="5">OPA3-like protein</fullName>
    </recommendedName>
</protein>
<reference evidence="3 4" key="1">
    <citation type="journal article" date="2021" name="Nat. Plants">
        <title>The Taxus genome provides insights into paclitaxel biosynthesis.</title>
        <authorList>
            <person name="Xiong X."/>
            <person name="Gou J."/>
            <person name="Liao Q."/>
            <person name="Li Y."/>
            <person name="Zhou Q."/>
            <person name="Bi G."/>
            <person name="Li C."/>
            <person name="Du R."/>
            <person name="Wang X."/>
            <person name="Sun T."/>
            <person name="Guo L."/>
            <person name="Liang H."/>
            <person name="Lu P."/>
            <person name="Wu Y."/>
            <person name="Zhang Z."/>
            <person name="Ro D.K."/>
            <person name="Shang Y."/>
            <person name="Huang S."/>
            <person name="Yan J."/>
        </authorList>
    </citation>
    <scope>NUCLEOTIDE SEQUENCE [LARGE SCALE GENOMIC DNA]</scope>
    <source>
        <strain evidence="3">Ta-2019</strain>
    </source>
</reference>
<gene>
    <name evidence="3" type="ORF">KI387_037437</name>
</gene>
<comment type="similarity">
    <text evidence="1">Belongs to the OPA3 family.</text>
</comment>